<accession>A0ACB6SB59</accession>
<evidence type="ECO:0000313" key="2">
    <source>
        <dbReference type="Proteomes" id="UP000799754"/>
    </source>
</evidence>
<dbReference type="Proteomes" id="UP000799754">
    <property type="component" value="Unassembled WGS sequence"/>
</dbReference>
<sequence length="148" mass="15987">MGEECATDVRGGARVSRAMRVRKLGVMARAGGRFGVGRAAEGCESRPTRNCLRSTGGCGERHSDDGGQKLECAGLQSALRMATCAVGAIRVDLTGVGSNRGSAALARQIEGRSQKAQQHHSQHLHRQYWQLWRFALRVAVYVPLDVGR</sequence>
<organism evidence="1 2">
    <name type="scientific">Macroventuria anomochaeta</name>
    <dbReference type="NCBI Taxonomy" id="301207"/>
    <lineage>
        <taxon>Eukaryota</taxon>
        <taxon>Fungi</taxon>
        <taxon>Dikarya</taxon>
        <taxon>Ascomycota</taxon>
        <taxon>Pezizomycotina</taxon>
        <taxon>Dothideomycetes</taxon>
        <taxon>Pleosporomycetidae</taxon>
        <taxon>Pleosporales</taxon>
        <taxon>Pleosporineae</taxon>
        <taxon>Didymellaceae</taxon>
        <taxon>Macroventuria</taxon>
    </lineage>
</organism>
<reference evidence="1" key="1">
    <citation type="journal article" date="2020" name="Stud. Mycol.">
        <title>101 Dothideomycetes genomes: a test case for predicting lifestyles and emergence of pathogens.</title>
        <authorList>
            <person name="Haridas S."/>
            <person name="Albert R."/>
            <person name="Binder M."/>
            <person name="Bloem J."/>
            <person name="Labutti K."/>
            <person name="Salamov A."/>
            <person name="Andreopoulos B."/>
            <person name="Baker S."/>
            <person name="Barry K."/>
            <person name="Bills G."/>
            <person name="Bluhm B."/>
            <person name="Cannon C."/>
            <person name="Castanera R."/>
            <person name="Culley D."/>
            <person name="Daum C."/>
            <person name="Ezra D."/>
            <person name="Gonzalez J."/>
            <person name="Henrissat B."/>
            <person name="Kuo A."/>
            <person name="Liang C."/>
            <person name="Lipzen A."/>
            <person name="Lutzoni F."/>
            <person name="Magnuson J."/>
            <person name="Mondo S."/>
            <person name="Nolan M."/>
            <person name="Ohm R."/>
            <person name="Pangilinan J."/>
            <person name="Park H.-J."/>
            <person name="Ramirez L."/>
            <person name="Alfaro M."/>
            <person name="Sun H."/>
            <person name="Tritt A."/>
            <person name="Yoshinaga Y."/>
            <person name="Zwiers L.-H."/>
            <person name="Turgeon B."/>
            <person name="Goodwin S."/>
            <person name="Spatafora J."/>
            <person name="Crous P."/>
            <person name="Grigoriev I."/>
        </authorList>
    </citation>
    <scope>NUCLEOTIDE SEQUENCE</scope>
    <source>
        <strain evidence="1">CBS 525.71</strain>
    </source>
</reference>
<keyword evidence="2" id="KW-1185">Reference proteome</keyword>
<protein>
    <submittedName>
        <fullName evidence="1">Uncharacterized protein</fullName>
    </submittedName>
</protein>
<proteinExistence type="predicted"/>
<gene>
    <name evidence="1" type="ORF">BU25DRAFT_247007</name>
</gene>
<name>A0ACB6SB59_9PLEO</name>
<comment type="caution">
    <text evidence="1">The sequence shown here is derived from an EMBL/GenBank/DDBJ whole genome shotgun (WGS) entry which is preliminary data.</text>
</comment>
<evidence type="ECO:0000313" key="1">
    <source>
        <dbReference type="EMBL" id="KAF2630747.1"/>
    </source>
</evidence>
<dbReference type="EMBL" id="MU006706">
    <property type="protein sequence ID" value="KAF2630747.1"/>
    <property type="molecule type" value="Genomic_DNA"/>
</dbReference>